<comment type="subcellular location">
    <subcellularLocation>
        <location evidence="11">Cytoplasm</location>
    </subcellularLocation>
</comment>
<sequence>MKTVVVIGGGITGLTAMFYLQKLKKEQNLNINCILVEQNKYLGGKIKSVKNEDFIMETGADSIVARNEGVIPLIHDLQLEDKVVYNETGISYIYSKNTLKPIPADSVFGIPTSIGSLFNSTLISPKGKIMALKDFVKKNETFTSDSSIGAFLEAFLGKELVEDQISPVLSGVYSGKLDELTMASTLPYLLEYKNQYGSIIRGMSKNKEKFLSANNKKFLSFKGGLSTIIDQLEDQLSDTSILKGIKTETIKQVQDGYEISFDQHTPIKADYVVLATPHDAAQKLLTIKELDQEFIKLKNSSLISVYLGFDVPDQQLPANGTGFIVTENSDLLCDACTWTSRKWAHTSEKQRLLVRLFYKSSNSAYEKIKKLSREEIIETALGDIQKSLNITAKPEVVEVTNWNELMPNYHLEHNQAITSLGEKLAEHTPNVFIAGASYFGVGIGACIKNGKETAEKIVHQLKNNSASASL</sequence>
<comment type="cofactor">
    <cofactor evidence="2 11">
        <name>FAD</name>
        <dbReference type="ChEBI" id="CHEBI:57692"/>
    </cofactor>
</comment>
<dbReference type="SUPFAM" id="SSF51905">
    <property type="entry name" value="FAD/NAD(P)-binding domain"/>
    <property type="match status" value="1"/>
</dbReference>
<dbReference type="NCBIfam" id="TIGR00562">
    <property type="entry name" value="proto_IX_ox"/>
    <property type="match status" value="1"/>
</dbReference>
<dbReference type="Gene3D" id="3.90.660.20">
    <property type="entry name" value="Protoporphyrinogen oxidase, mitochondrial, domain 2"/>
    <property type="match status" value="1"/>
</dbReference>
<evidence type="ECO:0000256" key="7">
    <source>
        <dbReference type="ARBA" id="ARBA00022630"/>
    </source>
</evidence>
<proteinExistence type="inferred from homology"/>
<dbReference type="Proteomes" id="UP001597318">
    <property type="component" value="Unassembled WGS sequence"/>
</dbReference>
<keyword evidence="14" id="KW-1185">Reference proteome</keyword>
<dbReference type="InterPro" id="IPR050464">
    <property type="entry name" value="Zeta_carotene_desat/Oxidored"/>
</dbReference>
<name>A0ABW5C0A3_9BACI</name>
<comment type="pathway">
    <text evidence="3 11">Porphyrin-containing compound metabolism; protoheme biosynthesis.</text>
</comment>
<evidence type="ECO:0000256" key="6">
    <source>
        <dbReference type="ARBA" id="ARBA00019046"/>
    </source>
</evidence>
<organism evidence="13 14">
    <name type="scientific">Metabacillus endolithicus</name>
    <dbReference type="NCBI Taxonomy" id="1535204"/>
    <lineage>
        <taxon>Bacteria</taxon>
        <taxon>Bacillati</taxon>
        <taxon>Bacillota</taxon>
        <taxon>Bacilli</taxon>
        <taxon>Bacillales</taxon>
        <taxon>Bacillaceae</taxon>
        <taxon>Metabacillus</taxon>
    </lineage>
</organism>
<dbReference type="EMBL" id="JBHUIK010000005">
    <property type="protein sequence ID" value="MFD2215762.1"/>
    <property type="molecule type" value="Genomic_DNA"/>
</dbReference>
<dbReference type="Pfam" id="PF01593">
    <property type="entry name" value="Amino_oxidase"/>
    <property type="match status" value="1"/>
</dbReference>
<dbReference type="SUPFAM" id="SSF54373">
    <property type="entry name" value="FAD-linked reductases, C-terminal domain"/>
    <property type="match status" value="1"/>
</dbReference>
<evidence type="ECO:0000256" key="1">
    <source>
        <dbReference type="ARBA" id="ARBA00001755"/>
    </source>
</evidence>
<evidence type="ECO:0000313" key="13">
    <source>
        <dbReference type="EMBL" id="MFD2215762.1"/>
    </source>
</evidence>
<dbReference type="InterPro" id="IPR004572">
    <property type="entry name" value="Protoporphyrinogen_oxidase"/>
</dbReference>
<keyword evidence="10 11" id="KW-0350">Heme biosynthesis</keyword>
<feature type="domain" description="Amine oxidase" evidence="12">
    <location>
        <begin position="11"/>
        <end position="457"/>
    </location>
</feature>
<dbReference type="Gene3D" id="1.10.3110.10">
    <property type="entry name" value="protoporphyrinogen ix oxidase, domain 3"/>
    <property type="match status" value="1"/>
</dbReference>
<evidence type="ECO:0000256" key="8">
    <source>
        <dbReference type="ARBA" id="ARBA00022827"/>
    </source>
</evidence>
<dbReference type="PANTHER" id="PTHR42923">
    <property type="entry name" value="PROTOPORPHYRINOGEN OXIDASE"/>
    <property type="match status" value="1"/>
</dbReference>
<evidence type="ECO:0000313" key="14">
    <source>
        <dbReference type="Proteomes" id="UP001597318"/>
    </source>
</evidence>
<evidence type="ECO:0000256" key="2">
    <source>
        <dbReference type="ARBA" id="ARBA00001974"/>
    </source>
</evidence>
<evidence type="ECO:0000259" key="12">
    <source>
        <dbReference type="Pfam" id="PF01593"/>
    </source>
</evidence>
<dbReference type="EC" id="1.3.3.15" evidence="5 11"/>
<evidence type="ECO:0000256" key="3">
    <source>
        <dbReference type="ARBA" id="ARBA00004744"/>
    </source>
</evidence>
<accession>A0ABW5C0A3</accession>
<dbReference type="PANTHER" id="PTHR42923:SF3">
    <property type="entry name" value="PROTOPORPHYRINOGEN OXIDASE"/>
    <property type="match status" value="1"/>
</dbReference>
<evidence type="ECO:0000256" key="4">
    <source>
        <dbReference type="ARBA" id="ARBA00008310"/>
    </source>
</evidence>
<protein>
    <recommendedName>
        <fullName evidence="6 11">Coproporphyrinogen III oxidase</fullName>
        <ecNumber evidence="5 11">1.3.3.15</ecNumber>
    </recommendedName>
</protein>
<keyword evidence="8 11" id="KW-0274">FAD</keyword>
<comment type="catalytic activity">
    <reaction evidence="1">
        <text>coproporphyrinogen III + 3 O2 = coproporphyrin III + 3 H2O2</text>
        <dbReference type="Rhea" id="RHEA:43436"/>
        <dbReference type="ChEBI" id="CHEBI:15379"/>
        <dbReference type="ChEBI" id="CHEBI:16240"/>
        <dbReference type="ChEBI" id="CHEBI:57309"/>
        <dbReference type="ChEBI" id="CHEBI:131725"/>
        <dbReference type="EC" id="1.3.3.15"/>
    </reaction>
    <physiologicalReaction direction="left-to-right" evidence="1">
        <dbReference type="Rhea" id="RHEA:43437"/>
    </physiologicalReaction>
</comment>
<keyword evidence="11" id="KW-0963">Cytoplasm</keyword>
<evidence type="ECO:0000256" key="11">
    <source>
        <dbReference type="RuleBase" id="RU364052"/>
    </source>
</evidence>
<dbReference type="Gene3D" id="3.50.50.60">
    <property type="entry name" value="FAD/NAD(P)-binding domain"/>
    <property type="match status" value="1"/>
</dbReference>
<dbReference type="GO" id="GO:0004729">
    <property type="term" value="F:oxygen-dependent protoporphyrinogen oxidase activity"/>
    <property type="evidence" value="ECO:0007669"/>
    <property type="project" value="UniProtKB-EC"/>
</dbReference>
<gene>
    <name evidence="13" type="ORF">ACFSKK_18930</name>
</gene>
<keyword evidence="7 11" id="KW-0285">Flavoprotein</keyword>
<comment type="similarity">
    <text evidence="4 11">Belongs to the protoporphyrinogen/coproporphyrinogen oxidase family. Coproporphyrinogen III oxidase subfamily.</text>
</comment>
<dbReference type="InterPro" id="IPR002937">
    <property type="entry name" value="Amino_oxidase"/>
</dbReference>
<dbReference type="RefSeq" id="WP_247345328.1">
    <property type="nucleotide sequence ID" value="NZ_CP095550.1"/>
</dbReference>
<comment type="caution">
    <text evidence="13">The sequence shown here is derived from an EMBL/GenBank/DDBJ whole genome shotgun (WGS) entry which is preliminary data.</text>
</comment>
<dbReference type="InterPro" id="IPR036188">
    <property type="entry name" value="FAD/NAD-bd_sf"/>
</dbReference>
<keyword evidence="9 11" id="KW-0560">Oxidoreductase</keyword>
<dbReference type="NCBIfam" id="NF009081">
    <property type="entry name" value="PRK12416.1"/>
    <property type="match status" value="1"/>
</dbReference>
<evidence type="ECO:0000256" key="10">
    <source>
        <dbReference type="ARBA" id="ARBA00023133"/>
    </source>
</evidence>
<comment type="function">
    <text evidence="11">Involved in coproporphyrin-dependent heme b biosynthesis. Catalyzes the oxidation of coproporphyrinogen III to coproporphyrin III.</text>
</comment>
<reference evidence="14" key="1">
    <citation type="journal article" date="2019" name="Int. J. Syst. Evol. Microbiol.">
        <title>The Global Catalogue of Microorganisms (GCM) 10K type strain sequencing project: providing services to taxonomists for standard genome sequencing and annotation.</title>
        <authorList>
            <consortium name="The Broad Institute Genomics Platform"/>
            <consortium name="The Broad Institute Genome Sequencing Center for Infectious Disease"/>
            <person name="Wu L."/>
            <person name="Ma J."/>
        </authorList>
    </citation>
    <scope>NUCLEOTIDE SEQUENCE [LARGE SCALE GENOMIC DNA]</scope>
    <source>
        <strain evidence="14">CGMCC 1.15474</strain>
    </source>
</reference>
<evidence type="ECO:0000256" key="5">
    <source>
        <dbReference type="ARBA" id="ARBA00012402"/>
    </source>
</evidence>
<evidence type="ECO:0000256" key="9">
    <source>
        <dbReference type="ARBA" id="ARBA00023002"/>
    </source>
</evidence>